<dbReference type="EMBL" id="UYWX01005681">
    <property type="protein sequence ID" value="VDM25890.1"/>
    <property type="molecule type" value="Genomic_DNA"/>
</dbReference>
<evidence type="ECO:0000256" key="1">
    <source>
        <dbReference type="SAM" id="Phobius"/>
    </source>
</evidence>
<evidence type="ECO:0000313" key="2">
    <source>
        <dbReference type="EMBL" id="VDM25890.1"/>
    </source>
</evidence>
<dbReference type="WBParaSite" id="TTAC_0000494001-mRNA-1">
    <property type="protein sequence ID" value="TTAC_0000494001-mRNA-1"/>
    <property type="gene ID" value="TTAC_0000494001"/>
</dbReference>
<keyword evidence="1" id="KW-0472">Membrane</keyword>
<dbReference type="AlphaFoldDB" id="A0A0R3WW00"/>
<keyword evidence="3" id="KW-1185">Reference proteome</keyword>
<evidence type="ECO:0000313" key="3">
    <source>
        <dbReference type="Proteomes" id="UP000274429"/>
    </source>
</evidence>
<sequence length="147" mass="16573">MVSKLRLAGTFVCALIICLIIWYTLAPYELFRTPSQPDPPHPDSVLCRWPPTTPNDIRTTSNTYNITICVHKDSQSLAIKSDPTYSMKSLCRDVTSNRSITFKEFGECDPSICKSPIYPDVYRTYPQDVPIKEILRSIKSGVPVSEA</sequence>
<evidence type="ECO:0000313" key="4">
    <source>
        <dbReference type="WBParaSite" id="TTAC_0000494001-mRNA-1"/>
    </source>
</evidence>
<dbReference type="OrthoDB" id="6279339at2759"/>
<proteinExistence type="predicted"/>
<keyword evidence="1" id="KW-0812">Transmembrane</keyword>
<reference evidence="2 3" key="2">
    <citation type="submission" date="2018-11" db="EMBL/GenBank/DDBJ databases">
        <authorList>
            <consortium name="Pathogen Informatics"/>
        </authorList>
    </citation>
    <scope>NUCLEOTIDE SEQUENCE [LARGE SCALE GENOMIC DNA]</scope>
</reference>
<keyword evidence="1" id="KW-1133">Transmembrane helix</keyword>
<dbReference type="Proteomes" id="UP000274429">
    <property type="component" value="Unassembled WGS sequence"/>
</dbReference>
<organism evidence="4">
    <name type="scientific">Hydatigena taeniaeformis</name>
    <name type="common">Feline tapeworm</name>
    <name type="synonym">Taenia taeniaeformis</name>
    <dbReference type="NCBI Taxonomy" id="6205"/>
    <lineage>
        <taxon>Eukaryota</taxon>
        <taxon>Metazoa</taxon>
        <taxon>Spiralia</taxon>
        <taxon>Lophotrochozoa</taxon>
        <taxon>Platyhelminthes</taxon>
        <taxon>Cestoda</taxon>
        <taxon>Eucestoda</taxon>
        <taxon>Cyclophyllidea</taxon>
        <taxon>Taeniidae</taxon>
        <taxon>Hydatigera</taxon>
    </lineage>
</organism>
<accession>A0A0R3WW00</accession>
<name>A0A0R3WW00_HYDTA</name>
<gene>
    <name evidence="2" type="ORF">TTAC_LOCUS4925</name>
</gene>
<dbReference type="STRING" id="6205.A0A0R3WW00"/>
<feature type="transmembrane region" description="Helical" evidence="1">
    <location>
        <begin position="7"/>
        <end position="25"/>
    </location>
</feature>
<protein>
    <submittedName>
        <fullName evidence="4">Secreted protein</fullName>
    </submittedName>
</protein>
<reference evidence="4" key="1">
    <citation type="submission" date="2017-02" db="UniProtKB">
        <authorList>
            <consortium name="WormBaseParasite"/>
        </authorList>
    </citation>
    <scope>IDENTIFICATION</scope>
</reference>